<dbReference type="InterPro" id="IPR001810">
    <property type="entry name" value="F-box_dom"/>
</dbReference>
<dbReference type="SUPFAM" id="SSF50965">
    <property type="entry name" value="Galactose oxidase, central domain"/>
    <property type="match status" value="1"/>
</dbReference>
<dbReference type="SUPFAM" id="SSF81383">
    <property type="entry name" value="F-box domain"/>
    <property type="match status" value="1"/>
</dbReference>
<dbReference type="Proteomes" id="UP001324115">
    <property type="component" value="Unassembled WGS sequence"/>
</dbReference>
<evidence type="ECO:0000259" key="2">
    <source>
        <dbReference type="PROSITE" id="PS50181"/>
    </source>
</evidence>
<dbReference type="PANTHER" id="PTHR31672:SF13">
    <property type="entry name" value="F-BOX PROTEIN CPR30-LIKE"/>
    <property type="match status" value="1"/>
</dbReference>
<dbReference type="CDD" id="cd22157">
    <property type="entry name" value="F-box_AtFBW1-like"/>
    <property type="match status" value="1"/>
</dbReference>
<dbReference type="PROSITE" id="PS50181">
    <property type="entry name" value="FBOX"/>
    <property type="match status" value="1"/>
</dbReference>
<dbReference type="Pfam" id="PF00646">
    <property type="entry name" value="F-box"/>
    <property type="match status" value="1"/>
</dbReference>
<organism evidence="3 4">
    <name type="scientific">Quercus rubra</name>
    <name type="common">Northern red oak</name>
    <name type="synonym">Quercus borealis</name>
    <dbReference type="NCBI Taxonomy" id="3512"/>
    <lineage>
        <taxon>Eukaryota</taxon>
        <taxon>Viridiplantae</taxon>
        <taxon>Streptophyta</taxon>
        <taxon>Embryophyta</taxon>
        <taxon>Tracheophyta</taxon>
        <taxon>Spermatophyta</taxon>
        <taxon>Magnoliopsida</taxon>
        <taxon>eudicotyledons</taxon>
        <taxon>Gunneridae</taxon>
        <taxon>Pentapetalae</taxon>
        <taxon>rosids</taxon>
        <taxon>fabids</taxon>
        <taxon>Fagales</taxon>
        <taxon>Fagaceae</taxon>
        <taxon>Quercus</taxon>
    </lineage>
</organism>
<gene>
    <name evidence="3" type="ORF">RGQ29_020281</name>
</gene>
<dbReference type="InterPro" id="IPR017451">
    <property type="entry name" value="F-box-assoc_interact_dom"/>
</dbReference>
<keyword evidence="4" id="KW-1185">Reference proteome</keyword>
<evidence type="ECO:0000313" key="3">
    <source>
        <dbReference type="EMBL" id="KAK4589638.1"/>
    </source>
</evidence>
<dbReference type="InterPro" id="IPR011043">
    <property type="entry name" value="Gal_Oxase/kelch_b-propeller"/>
</dbReference>
<dbReference type="NCBIfam" id="TIGR01640">
    <property type="entry name" value="F_box_assoc_1"/>
    <property type="match status" value="1"/>
</dbReference>
<dbReference type="InterPro" id="IPR036047">
    <property type="entry name" value="F-box-like_dom_sf"/>
</dbReference>
<dbReference type="InterPro" id="IPR006527">
    <property type="entry name" value="F-box-assoc_dom_typ1"/>
</dbReference>
<proteinExistence type="predicted"/>
<name>A0AAN7FB22_QUERU</name>
<dbReference type="InterPro" id="IPR050796">
    <property type="entry name" value="SCF_F-box_component"/>
</dbReference>
<dbReference type="PANTHER" id="PTHR31672">
    <property type="entry name" value="BNACNNG10540D PROTEIN"/>
    <property type="match status" value="1"/>
</dbReference>
<keyword evidence="1" id="KW-0472">Membrane</keyword>
<dbReference type="Pfam" id="PF07734">
    <property type="entry name" value="FBA_1"/>
    <property type="match status" value="1"/>
</dbReference>
<dbReference type="SMART" id="SM00256">
    <property type="entry name" value="FBOX"/>
    <property type="match status" value="1"/>
</dbReference>
<comment type="caution">
    <text evidence="3">The sequence shown here is derived from an EMBL/GenBank/DDBJ whole genome shotgun (WGS) entry which is preliminary data.</text>
</comment>
<accession>A0AAN7FB22</accession>
<sequence>MMSNIPQELIIEILARLPVKSLVRFLCVSKEWYALITDSDFIKLHLKSSIETNRDRTLILNEDEFSPPLRYFSAVQFSKDNQFGKTFEIYKPLQNWVISDYCDGLVCLHRGYEKLEVAIWNPLVRKYRKLPIEPIEEPSCFSSCIRFSHLAFGHDPRNDDYKVLRVTEFYMTDSMEFEVKVYSMRSNSWKKIDEQWPNKEICCQKLLALNGDVYWLAADRVVQDLESILAFNFATEKLRLYGTPVPPDNDQFTCLDVLGGFLCYIVNDYLNSDVYLMKKNGVESSWTQVFKIKQHVVCRDFEYFRTLMFSTNGKKVLLEEHQECGHTNLIWYDIEKKRCNRVRNRSFPYVFMVATCIGSLLLLDGDNVIDPRQKKNKGKRKRN</sequence>
<protein>
    <recommendedName>
        <fullName evidence="2">F-box domain-containing protein</fullName>
    </recommendedName>
</protein>
<feature type="transmembrane region" description="Helical" evidence="1">
    <location>
        <begin position="346"/>
        <end position="365"/>
    </location>
</feature>
<feature type="domain" description="F-box" evidence="2">
    <location>
        <begin position="1"/>
        <end position="44"/>
    </location>
</feature>
<evidence type="ECO:0000256" key="1">
    <source>
        <dbReference type="SAM" id="Phobius"/>
    </source>
</evidence>
<keyword evidence="1" id="KW-0812">Transmembrane</keyword>
<reference evidence="3 4" key="1">
    <citation type="journal article" date="2023" name="G3 (Bethesda)">
        <title>A haplotype-resolved chromosome-scale genome for Quercus rubra L. provides insights into the genetics of adaptive traits for red oak species.</title>
        <authorList>
            <person name="Kapoor B."/>
            <person name="Jenkins J."/>
            <person name="Schmutz J."/>
            <person name="Zhebentyayeva T."/>
            <person name="Kuelheim C."/>
            <person name="Coggeshall M."/>
            <person name="Heim C."/>
            <person name="Lasky J.R."/>
            <person name="Leites L."/>
            <person name="Islam-Faridi N."/>
            <person name="Romero-Severson J."/>
            <person name="DeLeo V.L."/>
            <person name="Lucas S.M."/>
            <person name="Lazic D."/>
            <person name="Gailing O."/>
            <person name="Carlson J."/>
            <person name="Staton M."/>
        </authorList>
    </citation>
    <scope>NUCLEOTIDE SEQUENCE [LARGE SCALE GENOMIC DNA]</scope>
    <source>
        <strain evidence="3">Pseudo-F2</strain>
    </source>
</reference>
<dbReference type="AlphaFoldDB" id="A0AAN7FB22"/>
<dbReference type="EMBL" id="JAXUIC010000005">
    <property type="protein sequence ID" value="KAK4589638.1"/>
    <property type="molecule type" value="Genomic_DNA"/>
</dbReference>
<evidence type="ECO:0000313" key="4">
    <source>
        <dbReference type="Proteomes" id="UP001324115"/>
    </source>
</evidence>
<dbReference type="Gene3D" id="1.20.1280.50">
    <property type="match status" value="1"/>
</dbReference>
<keyword evidence="1" id="KW-1133">Transmembrane helix</keyword>